<dbReference type="PANTHER" id="PTHR10026">
    <property type="entry name" value="CYCLIN"/>
    <property type="match status" value="1"/>
</dbReference>
<gene>
    <name evidence="6" type="ORF">TT172_LOCUS2754</name>
</gene>
<evidence type="ECO:0000313" key="7">
    <source>
        <dbReference type="Proteomes" id="UP000289323"/>
    </source>
</evidence>
<dbReference type="InterPro" id="IPR043198">
    <property type="entry name" value="Cyclin/Ssn8"/>
</dbReference>
<dbReference type="InterPro" id="IPR036915">
    <property type="entry name" value="Cyclin-like_sf"/>
</dbReference>
<comment type="similarity">
    <text evidence="1">Belongs to the cyclin family. Cyclin C subfamily.</text>
</comment>
<accession>A0A446BCX5</accession>
<dbReference type="CDD" id="cd20513">
    <property type="entry name" value="CYCLIN_CCNC_rpt1"/>
    <property type="match status" value="1"/>
</dbReference>
<evidence type="ECO:0000259" key="5">
    <source>
        <dbReference type="SMART" id="SM00385"/>
    </source>
</evidence>
<protein>
    <recommendedName>
        <fullName evidence="2">RNA polymerase II holoenzyme cyclin-like subunit</fullName>
    </recommendedName>
</protein>
<evidence type="ECO:0000256" key="3">
    <source>
        <dbReference type="RuleBase" id="RU000383"/>
    </source>
</evidence>
<dbReference type="AlphaFoldDB" id="A0A446BCX5"/>
<evidence type="ECO:0000313" key="6">
    <source>
        <dbReference type="EMBL" id="SPQ20335.1"/>
    </source>
</evidence>
<dbReference type="EMBL" id="OUUZ01000004">
    <property type="protein sequence ID" value="SPQ20335.1"/>
    <property type="molecule type" value="Genomic_DNA"/>
</dbReference>
<dbReference type="Proteomes" id="UP000289323">
    <property type="component" value="Unassembled WGS sequence"/>
</dbReference>
<evidence type="ECO:0000256" key="2">
    <source>
        <dbReference type="ARBA" id="ARBA00014912"/>
    </source>
</evidence>
<evidence type="ECO:0000256" key="1">
    <source>
        <dbReference type="ARBA" id="ARBA00008638"/>
    </source>
</evidence>
<keyword evidence="3" id="KW-0195">Cyclin</keyword>
<dbReference type="InterPro" id="IPR006671">
    <property type="entry name" value="Cyclin_N"/>
</dbReference>
<feature type="domain" description="Cyclin-like" evidence="5">
    <location>
        <begin position="53"/>
        <end position="143"/>
    </location>
</feature>
<sequence length="374" mass="40442">MAANYWESTQRKHWQFTKDELAALRQRLDDEDPGLVHMFPLPQLRHLNIYFNQQINRLGKRLGVRQQAMATAQVYLKRFYTRTPIRQTNPYLVLTTALYLACKMEECPQHIRLLSQEARSLWPSDMHGHDASRVGECEFSLISEMNSQLIVHQPYRTLLALQDTFALTHDETSLAWMIINDHYMTDLPLLHPPHVVALTAVLLALVLRPSSNPTGAGGAGAGAGTGGGAATAAAAAGATGAAGGVAMAATALAQAQAQAQARAAAAATAGGSGAATTQPGFSSQGSQQAQTAGFSQGGSQGDGQQAAEPKKATDPRLGKVQRFAAWLADSSIDIEAMVDCTQELISFYECHEQYNDKHTREQISRFIKARGLDK</sequence>
<dbReference type="Pfam" id="PF00134">
    <property type="entry name" value="Cyclin_N"/>
    <property type="match status" value="1"/>
</dbReference>
<dbReference type="GO" id="GO:0006357">
    <property type="term" value="P:regulation of transcription by RNA polymerase II"/>
    <property type="evidence" value="ECO:0007669"/>
    <property type="project" value="InterPro"/>
</dbReference>
<dbReference type="PIRSF" id="PIRSF028758">
    <property type="entry name" value="Cyclin, C/H/G types"/>
    <property type="match status" value="1"/>
</dbReference>
<dbReference type="SUPFAM" id="SSF47954">
    <property type="entry name" value="Cyclin-like"/>
    <property type="match status" value="2"/>
</dbReference>
<dbReference type="Gene3D" id="1.10.472.10">
    <property type="entry name" value="Cyclin-like"/>
    <property type="match status" value="2"/>
</dbReference>
<evidence type="ECO:0000256" key="4">
    <source>
        <dbReference type="SAM" id="MobiDB-lite"/>
    </source>
</evidence>
<dbReference type="InterPro" id="IPR013763">
    <property type="entry name" value="Cyclin-like_dom"/>
</dbReference>
<name>A0A446BCX5_9PEZI</name>
<organism evidence="6 7">
    <name type="scientific">Thermothielavioides terrestris</name>
    <dbReference type="NCBI Taxonomy" id="2587410"/>
    <lineage>
        <taxon>Eukaryota</taxon>
        <taxon>Fungi</taxon>
        <taxon>Dikarya</taxon>
        <taxon>Ascomycota</taxon>
        <taxon>Pezizomycotina</taxon>
        <taxon>Sordariomycetes</taxon>
        <taxon>Sordariomycetidae</taxon>
        <taxon>Sordariales</taxon>
        <taxon>Chaetomiaceae</taxon>
        <taxon>Thermothielavioides</taxon>
    </lineage>
</organism>
<feature type="region of interest" description="Disordered" evidence="4">
    <location>
        <begin position="271"/>
        <end position="315"/>
    </location>
</feature>
<dbReference type="SMART" id="SM00385">
    <property type="entry name" value="CYCLIN"/>
    <property type="match status" value="1"/>
</dbReference>
<reference evidence="6 7" key="1">
    <citation type="submission" date="2018-04" db="EMBL/GenBank/DDBJ databases">
        <authorList>
            <person name="Huttner S."/>
            <person name="Dainat J."/>
        </authorList>
    </citation>
    <scope>NUCLEOTIDE SEQUENCE [LARGE SCALE GENOMIC DNA]</scope>
</reference>
<feature type="compositionally biased region" description="Low complexity" evidence="4">
    <location>
        <begin position="271"/>
        <end position="294"/>
    </location>
</feature>
<dbReference type="GO" id="GO:0016538">
    <property type="term" value="F:cyclin-dependent protein serine/threonine kinase regulator activity"/>
    <property type="evidence" value="ECO:0007669"/>
    <property type="project" value="InterPro"/>
</dbReference>
<proteinExistence type="inferred from homology"/>